<feature type="signal peptide" evidence="1">
    <location>
        <begin position="1"/>
        <end position="22"/>
    </location>
</feature>
<keyword evidence="1" id="KW-0732">Signal</keyword>
<dbReference type="AlphaFoldDB" id="A0A816QT37"/>
<dbReference type="EMBL" id="CAJOBJ010153297">
    <property type="protein sequence ID" value="CAF4815571.1"/>
    <property type="molecule type" value="Genomic_DNA"/>
</dbReference>
<evidence type="ECO:0000313" key="5">
    <source>
        <dbReference type="EMBL" id="CAF4815571.1"/>
    </source>
</evidence>
<protein>
    <submittedName>
        <fullName evidence="4">Uncharacterized protein</fullName>
    </submittedName>
</protein>
<proteinExistence type="predicted"/>
<evidence type="ECO:0000313" key="3">
    <source>
        <dbReference type="EMBL" id="CAF1601048.1"/>
    </source>
</evidence>
<organism evidence="4 6">
    <name type="scientific">Rotaria magnacalcarata</name>
    <dbReference type="NCBI Taxonomy" id="392030"/>
    <lineage>
        <taxon>Eukaryota</taxon>
        <taxon>Metazoa</taxon>
        <taxon>Spiralia</taxon>
        <taxon>Gnathifera</taxon>
        <taxon>Rotifera</taxon>
        <taxon>Eurotatoria</taxon>
        <taxon>Bdelloidea</taxon>
        <taxon>Philodinida</taxon>
        <taxon>Philodinidae</taxon>
        <taxon>Rotaria</taxon>
    </lineage>
</organism>
<dbReference type="Proteomes" id="UP000681720">
    <property type="component" value="Unassembled WGS sequence"/>
</dbReference>
<dbReference type="EMBL" id="CAJNRE010007513">
    <property type="protein sequence ID" value="CAF2065960.1"/>
    <property type="molecule type" value="Genomic_DNA"/>
</dbReference>
<dbReference type="EMBL" id="CAJNOW010006042">
    <property type="protein sequence ID" value="CAF1471765.1"/>
    <property type="molecule type" value="Genomic_DNA"/>
</dbReference>
<evidence type="ECO:0000256" key="1">
    <source>
        <dbReference type="SAM" id="SignalP"/>
    </source>
</evidence>
<evidence type="ECO:0000313" key="6">
    <source>
        <dbReference type="Proteomes" id="UP000663824"/>
    </source>
</evidence>
<dbReference type="Proteomes" id="UP000663834">
    <property type="component" value="Unassembled WGS sequence"/>
</dbReference>
<evidence type="ECO:0000313" key="4">
    <source>
        <dbReference type="EMBL" id="CAF2065960.1"/>
    </source>
</evidence>
<gene>
    <name evidence="3" type="ORF">CJN711_LOCUS35194</name>
    <name evidence="5" type="ORF">GIL414_LOCUS47772</name>
    <name evidence="2" type="ORF">KQP761_LOCUS13075</name>
    <name evidence="4" type="ORF">MBJ925_LOCUS15792</name>
</gene>
<accession>A0A816QT37</accession>
<dbReference type="EMBL" id="CAJNOV010017177">
    <property type="protein sequence ID" value="CAF1601048.1"/>
    <property type="molecule type" value="Genomic_DNA"/>
</dbReference>
<dbReference type="Proteomes" id="UP000663855">
    <property type="component" value="Unassembled WGS sequence"/>
</dbReference>
<dbReference type="Proteomes" id="UP000663824">
    <property type="component" value="Unassembled WGS sequence"/>
</dbReference>
<evidence type="ECO:0000313" key="2">
    <source>
        <dbReference type="EMBL" id="CAF1471765.1"/>
    </source>
</evidence>
<feature type="chain" id="PRO_5036230414" evidence="1">
    <location>
        <begin position="23"/>
        <end position="178"/>
    </location>
</feature>
<reference evidence="4" key="1">
    <citation type="submission" date="2021-02" db="EMBL/GenBank/DDBJ databases">
        <authorList>
            <person name="Nowell W R."/>
        </authorList>
    </citation>
    <scope>NUCLEOTIDE SEQUENCE</scope>
</reference>
<sequence length="178" mass="20205">MLSLHVTTSFINFFALLYLIKSNDEKVIVPCFTQNVNAKISQFDDRISLKYINCTRLLKRHVFTIRFEIQRRLKTIDHLFESHMVITLFAGPCSSSTATLDIGRTFPSIHGTLDGSYPSQLASSHLPWNEQSVQGTISYEYGGHGASYAQLISALIHIVIRNGRDEMINGIYVFKFNN</sequence>
<comment type="caution">
    <text evidence="4">The sequence shown here is derived from an EMBL/GenBank/DDBJ whole genome shotgun (WGS) entry which is preliminary data.</text>
</comment>
<dbReference type="OrthoDB" id="9983472at2759"/>
<name>A0A816QT37_9BILA</name>